<dbReference type="InterPro" id="IPR006311">
    <property type="entry name" value="TAT_signal"/>
</dbReference>
<accession>A0A370IFZ1</accession>
<sequence>MARRRGLLVLAGTATVVAAAVTVALPAESPATHGFCAIMSDAIGLYPGNTVTQMGVPIGRVDRVDADSTRVRVAFTVDNRALPSSVKAVTRSTSILADRSLELIGNYTSGPRLQAGQCITPDNTATAKSVSEITSATATLINGVTSAGDGHAAQRLLAALTGQLAGNGPAAGAALATAGQAAADPDPLVATLGQMLTDTAPLVSAADRNWSDVDSAIANAPEGLNTVATVVFPAITKIFHYLPTAMDMILDIQLRYGKYLWPGLDAVAATLHLAATHVDSFEKLADSLPMLSESVRAVAAAPAGELPVITPRVRVQVGDPARLCAVLDSVPGRCAPVAGQAQLTDVDVLQLVLRGGVGR</sequence>
<dbReference type="PANTHER" id="PTHR33371">
    <property type="entry name" value="INTERMEMBRANE PHOSPHOLIPID TRANSPORT SYSTEM BINDING PROTEIN MLAD-RELATED"/>
    <property type="match status" value="1"/>
</dbReference>
<gene>
    <name evidence="3" type="ORF">DFR76_102775</name>
</gene>
<evidence type="ECO:0000313" key="3">
    <source>
        <dbReference type="EMBL" id="RDI68374.1"/>
    </source>
</evidence>
<dbReference type="Proteomes" id="UP000254869">
    <property type="component" value="Unassembled WGS sequence"/>
</dbReference>
<organism evidence="3 4">
    <name type="scientific">Nocardia pseudobrasiliensis</name>
    <dbReference type="NCBI Taxonomy" id="45979"/>
    <lineage>
        <taxon>Bacteria</taxon>
        <taxon>Bacillati</taxon>
        <taxon>Actinomycetota</taxon>
        <taxon>Actinomycetes</taxon>
        <taxon>Mycobacteriales</taxon>
        <taxon>Nocardiaceae</taxon>
        <taxon>Nocardia</taxon>
    </lineage>
</organism>
<feature type="domain" description="Mce/MlaD" evidence="2">
    <location>
        <begin position="39"/>
        <end position="104"/>
    </location>
</feature>
<evidence type="ECO:0000259" key="2">
    <source>
        <dbReference type="Pfam" id="PF02470"/>
    </source>
</evidence>
<keyword evidence="4" id="KW-1185">Reference proteome</keyword>
<dbReference type="STRING" id="1210086.GCA_001613105_01351"/>
<feature type="signal peptide" evidence="1">
    <location>
        <begin position="1"/>
        <end position="19"/>
    </location>
</feature>
<dbReference type="PANTHER" id="PTHR33371:SF4">
    <property type="entry name" value="INTERMEMBRANE PHOSPHOLIPID TRANSPORT SYSTEM BINDING PROTEIN MLAD"/>
    <property type="match status" value="1"/>
</dbReference>
<evidence type="ECO:0000256" key="1">
    <source>
        <dbReference type="SAM" id="SignalP"/>
    </source>
</evidence>
<protein>
    <submittedName>
        <fullName evidence="3">Virulence factor Mce-like protein</fullName>
    </submittedName>
</protein>
<dbReference type="GO" id="GO:0005576">
    <property type="term" value="C:extracellular region"/>
    <property type="evidence" value="ECO:0007669"/>
    <property type="project" value="TreeGrafter"/>
</dbReference>
<dbReference type="InterPro" id="IPR003399">
    <property type="entry name" value="Mce/MlaD"/>
</dbReference>
<comment type="caution">
    <text evidence="3">The sequence shown here is derived from an EMBL/GenBank/DDBJ whole genome shotgun (WGS) entry which is preliminary data.</text>
</comment>
<reference evidence="3 4" key="1">
    <citation type="submission" date="2018-07" db="EMBL/GenBank/DDBJ databases">
        <title>Genomic Encyclopedia of Type Strains, Phase IV (KMG-IV): sequencing the most valuable type-strain genomes for metagenomic binning, comparative biology and taxonomic classification.</title>
        <authorList>
            <person name="Goeker M."/>
        </authorList>
    </citation>
    <scope>NUCLEOTIDE SEQUENCE [LARGE SCALE GENOMIC DNA]</scope>
    <source>
        <strain evidence="3 4">DSM 44290</strain>
    </source>
</reference>
<evidence type="ECO:0000313" key="4">
    <source>
        <dbReference type="Proteomes" id="UP000254869"/>
    </source>
</evidence>
<dbReference type="RefSeq" id="WP_067993383.1">
    <property type="nucleotide sequence ID" value="NZ_QQBC01000002.1"/>
</dbReference>
<proteinExistence type="predicted"/>
<feature type="chain" id="PRO_5038742169" evidence="1">
    <location>
        <begin position="20"/>
        <end position="359"/>
    </location>
</feature>
<dbReference type="Pfam" id="PF02470">
    <property type="entry name" value="MlaD"/>
    <property type="match status" value="1"/>
</dbReference>
<dbReference type="InterPro" id="IPR052336">
    <property type="entry name" value="MlaD_Phospholipid_Transporter"/>
</dbReference>
<name>A0A370IFZ1_9NOCA</name>
<dbReference type="PROSITE" id="PS51318">
    <property type="entry name" value="TAT"/>
    <property type="match status" value="1"/>
</dbReference>
<dbReference type="AlphaFoldDB" id="A0A370IFZ1"/>
<dbReference type="EMBL" id="QQBC01000002">
    <property type="protein sequence ID" value="RDI68374.1"/>
    <property type="molecule type" value="Genomic_DNA"/>
</dbReference>
<keyword evidence="1" id="KW-0732">Signal</keyword>